<dbReference type="InterPro" id="IPR001611">
    <property type="entry name" value="Leu-rich_rpt"/>
</dbReference>
<dbReference type="InterPro" id="IPR006553">
    <property type="entry name" value="Leu-rich_rpt_Cys-con_subtyp"/>
</dbReference>
<proteinExistence type="predicted"/>
<feature type="compositionally biased region" description="Basic and acidic residues" evidence="1">
    <location>
        <begin position="379"/>
        <end position="392"/>
    </location>
</feature>
<dbReference type="PANTHER" id="PTHR13318">
    <property type="entry name" value="PARTNER OF PAIRED, ISOFORM B-RELATED"/>
    <property type="match status" value="1"/>
</dbReference>
<reference evidence="2" key="1">
    <citation type="submission" date="2022-03" db="EMBL/GenBank/DDBJ databases">
        <authorList>
            <person name="Martin C."/>
        </authorList>
    </citation>
    <scope>NUCLEOTIDE SEQUENCE</scope>
</reference>
<feature type="region of interest" description="Disordered" evidence="1">
    <location>
        <begin position="608"/>
        <end position="641"/>
    </location>
</feature>
<dbReference type="EMBL" id="CAIIXF020000012">
    <property type="protein sequence ID" value="CAH1801408.1"/>
    <property type="molecule type" value="Genomic_DNA"/>
</dbReference>
<dbReference type="SMART" id="SM00367">
    <property type="entry name" value="LRR_CC"/>
    <property type="match status" value="13"/>
</dbReference>
<feature type="region of interest" description="Disordered" evidence="1">
    <location>
        <begin position="372"/>
        <end position="394"/>
    </location>
</feature>
<dbReference type="Pfam" id="PF13516">
    <property type="entry name" value="LRR_6"/>
    <property type="match status" value="1"/>
</dbReference>
<dbReference type="GO" id="GO:0019005">
    <property type="term" value="C:SCF ubiquitin ligase complex"/>
    <property type="evidence" value="ECO:0007669"/>
    <property type="project" value="TreeGrafter"/>
</dbReference>
<dbReference type="AlphaFoldDB" id="A0A8S4QA13"/>
<feature type="region of interest" description="Disordered" evidence="1">
    <location>
        <begin position="416"/>
        <end position="464"/>
    </location>
</feature>
<sequence>MSEVLPLGFIANIATVQSLLDHLESNDAPRIIQMLRTDLFTPVSEGVLLRLVHDYPSQVTNKLLVALVPPHIRELVLRKCLNISASGLENVLRKCPHLNKLDLTGCDHLILPRCFKMAGILAPQLTSLSVEGCPAVSNHIVKVILKCNRNLRHLNLSCCDNITDDVFLLDKTTQLLRSYKHWNGDDFPCKLTSVDISQCDNITSLAIRHLTTLCGPHLQHVDMAWTSVDCTALWYLAGYSLDSAAKLVSVAEKHKDVNINSVESLSELLEKVEQPNPKVNVSRTQNLEQHVDALSTDAGVSDKTSYDDSADHGLAMGYDEMDNAINDAGNPIGIDTESIELAGNVNETNTASAHCETKALDLEASHRDNNLEECTTEPSHTENTETFVKDISTDGTSKSIDLNDIVFDCNEKENAVRHNSSLDAQKESITFSSDNKDSMENNPNNGSDTTSDCSPNDTSQDQDITDNCVHRYVSNILKTAVESLVTKHRTDEGLNEKSGNGNGNSESTKAFDVQDKTAQAKYAQTELTSSFSKLCDTDDACNDSNDEISETKDTECEFKDTVGVSNDTKSDLKDDACNDSNDEISDTKDTECEFKDTVGVSNDTESDLKDVACNDSNDEISDTKDAVGDSNDDIGDSKDTKSDIVGGNLDAMTSDSKETVIDSNDPTLDLTDIDSKLLKNNITKVQQLYKPCLKSVNLCHIEFSDRNMLLISICIKTFIRENRDIESLYISWSGLHDNMLQYLTNHTEHLKFLDLSECTGLYDGIASQGIASLGTRCPNIQHLILRGINFINDVVLLPLLPKLRLSTLSLSETDVTDRTLFLLARYQSKILTNLDLSWCEELTETGLNEIVTKCTYLEVLSLRKLPASKVTLFKMAKHCRYLSSLNLSGLRGIDDTAIVSLVSRLPQLEKVDISWNSGVTDASINVLFSRCSKLEECILSGIKLITSKPLLHIIANYNKWFRCKKLLQLKLQERKILGEDEHYSSDEEFEDLFYPHRSTTYVPNLKKLQLEYCDKINDIHLAEIVAVCRGSLEIIDYYSEKVKPKWLTPLHLKLLPG</sequence>
<feature type="compositionally biased region" description="Polar residues" evidence="1">
    <location>
        <begin position="417"/>
        <end position="433"/>
    </location>
</feature>
<dbReference type="InterPro" id="IPR032675">
    <property type="entry name" value="LRR_dom_sf"/>
</dbReference>
<protein>
    <submittedName>
        <fullName evidence="2">Uncharacterized protein</fullName>
    </submittedName>
</protein>
<dbReference type="Proteomes" id="UP000749559">
    <property type="component" value="Unassembled WGS sequence"/>
</dbReference>
<feature type="compositionally biased region" description="Polar residues" evidence="1">
    <location>
        <begin position="440"/>
        <end position="462"/>
    </location>
</feature>
<dbReference type="OrthoDB" id="10257471at2759"/>
<name>A0A8S4QA13_OWEFU</name>
<dbReference type="GO" id="GO:0031146">
    <property type="term" value="P:SCF-dependent proteasomal ubiquitin-dependent protein catabolic process"/>
    <property type="evidence" value="ECO:0007669"/>
    <property type="project" value="TreeGrafter"/>
</dbReference>
<gene>
    <name evidence="2" type="ORF">OFUS_LOCUS25200</name>
</gene>
<organism evidence="2 3">
    <name type="scientific">Owenia fusiformis</name>
    <name type="common">Polychaete worm</name>
    <dbReference type="NCBI Taxonomy" id="6347"/>
    <lineage>
        <taxon>Eukaryota</taxon>
        <taxon>Metazoa</taxon>
        <taxon>Spiralia</taxon>
        <taxon>Lophotrochozoa</taxon>
        <taxon>Annelida</taxon>
        <taxon>Polychaeta</taxon>
        <taxon>Sedentaria</taxon>
        <taxon>Canalipalpata</taxon>
        <taxon>Sabellida</taxon>
        <taxon>Oweniida</taxon>
        <taxon>Oweniidae</taxon>
        <taxon>Owenia</taxon>
    </lineage>
</organism>
<dbReference type="Gene3D" id="3.80.10.10">
    <property type="entry name" value="Ribonuclease Inhibitor"/>
    <property type="match status" value="4"/>
</dbReference>
<dbReference type="SUPFAM" id="SSF52047">
    <property type="entry name" value="RNI-like"/>
    <property type="match status" value="2"/>
</dbReference>
<comment type="caution">
    <text evidence="2">The sequence shown here is derived from an EMBL/GenBank/DDBJ whole genome shotgun (WGS) entry which is preliminary data.</text>
</comment>
<evidence type="ECO:0000313" key="2">
    <source>
        <dbReference type="EMBL" id="CAH1801408.1"/>
    </source>
</evidence>
<keyword evidence="3" id="KW-1185">Reference proteome</keyword>
<evidence type="ECO:0000313" key="3">
    <source>
        <dbReference type="Proteomes" id="UP000749559"/>
    </source>
</evidence>
<evidence type="ECO:0000256" key="1">
    <source>
        <dbReference type="SAM" id="MobiDB-lite"/>
    </source>
</evidence>
<accession>A0A8S4QA13</accession>
<feature type="compositionally biased region" description="Low complexity" evidence="1">
    <location>
        <begin position="496"/>
        <end position="507"/>
    </location>
</feature>
<dbReference type="PANTHER" id="PTHR13318:SF95">
    <property type="entry name" value="F-BOX PROTEIN YLR352W"/>
    <property type="match status" value="1"/>
</dbReference>
<feature type="region of interest" description="Disordered" evidence="1">
    <location>
        <begin position="488"/>
        <end position="508"/>
    </location>
</feature>